<feature type="transmembrane region" description="Helical" evidence="1">
    <location>
        <begin position="43"/>
        <end position="60"/>
    </location>
</feature>
<keyword evidence="3" id="KW-1185">Reference proteome</keyword>
<feature type="transmembrane region" description="Helical" evidence="1">
    <location>
        <begin position="18"/>
        <end position="37"/>
    </location>
</feature>
<feature type="transmembrane region" description="Helical" evidence="1">
    <location>
        <begin position="72"/>
        <end position="91"/>
    </location>
</feature>
<dbReference type="EMBL" id="LMWJ01000034">
    <property type="protein sequence ID" value="KUM67700.1"/>
    <property type="molecule type" value="Genomic_DNA"/>
</dbReference>
<accession>A0A124GUE1</accession>
<keyword evidence="1" id="KW-0472">Membrane</keyword>
<name>A0A124GUE1_9ACTN</name>
<evidence type="ECO:0000256" key="1">
    <source>
        <dbReference type="SAM" id="Phobius"/>
    </source>
</evidence>
<evidence type="ECO:0000313" key="3">
    <source>
        <dbReference type="Proteomes" id="UP000054024"/>
    </source>
</evidence>
<evidence type="ECO:0000313" key="2">
    <source>
        <dbReference type="EMBL" id="KUM67700.1"/>
    </source>
</evidence>
<organism evidence="2 3">
    <name type="scientific">Streptomyces curacoi</name>
    <dbReference type="NCBI Taxonomy" id="146536"/>
    <lineage>
        <taxon>Bacteria</taxon>
        <taxon>Bacillati</taxon>
        <taxon>Actinomycetota</taxon>
        <taxon>Actinomycetes</taxon>
        <taxon>Kitasatosporales</taxon>
        <taxon>Streptomycetaceae</taxon>
        <taxon>Streptomyces</taxon>
    </lineage>
</organism>
<dbReference type="OrthoDB" id="4280200at2"/>
<dbReference type="RefSeq" id="WP_062156499.1">
    <property type="nucleotide sequence ID" value="NZ_KQ947998.1"/>
</dbReference>
<keyword evidence="1" id="KW-0812">Transmembrane</keyword>
<keyword evidence="1" id="KW-1133">Transmembrane helix</keyword>
<proteinExistence type="predicted"/>
<sequence length="94" mass="10053">MGLFGGVDDLERFLTRSCYLSLGSVPACWGLTIFLIGDVGWHFSFLVGCVLPLIAAYLGIRGKREIHTGMSATAFGLALASLPLMLGLAYLESL</sequence>
<comment type="caution">
    <text evidence="2">The sequence shown here is derived from an EMBL/GenBank/DDBJ whole genome shotgun (WGS) entry which is preliminary data.</text>
</comment>
<reference evidence="2 3" key="1">
    <citation type="submission" date="2015-10" db="EMBL/GenBank/DDBJ databases">
        <title>Draft genome sequence of Streptomyces curacoi DSM 40107, type strain for the species Streptomyces curacoi.</title>
        <authorList>
            <person name="Ruckert C."/>
            <person name="Winkler A."/>
            <person name="Kalinowski J."/>
            <person name="Kampfer P."/>
            <person name="Glaeser S."/>
        </authorList>
    </citation>
    <scope>NUCLEOTIDE SEQUENCE [LARGE SCALE GENOMIC DNA]</scope>
    <source>
        <strain evidence="2 3">DSM 40107</strain>
    </source>
</reference>
<dbReference type="Proteomes" id="UP000054024">
    <property type="component" value="Unassembled WGS sequence"/>
</dbReference>
<dbReference type="AlphaFoldDB" id="A0A124GUE1"/>
<dbReference type="STRING" id="146536.AQI70_35140"/>
<protein>
    <submittedName>
        <fullName evidence="2">Uncharacterized protein</fullName>
    </submittedName>
</protein>
<gene>
    <name evidence="2" type="ORF">AQI70_35140</name>
</gene>